<feature type="transmembrane region" description="Helical" evidence="1">
    <location>
        <begin position="586"/>
        <end position="607"/>
    </location>
</feature>
<evidence type="ECO:0000256" key="1">
    <source>
        <dbReference type="SAM" id="Phobius"/>
    </source>
</evidence>
<dbReference type="Proteomes" id="UP001139095">
    <property type="component" value="Unassembled WGS sequence"/>
</dbReference>
<dbReference type="SUPFAM" id="SSF53300">
    <property type="entry name" value="vWA-like"/>
    <property type="match status" value="1"/>
</dbReference>
<dbReference type="CDD" id="cd00198">
    <property type="entry name" value="vWFA"/>
    <property type="match status" value="1"/>
</dbReference>
<dbReference type="InterPro" id="IPR036465">
    <property type="entry name" value="vWFA_dom_sf"/>
</dbReference>
<feature type="signal peptide" evidence="2">
    <location>
        <begin position="1"/>
        <end position="25"/>
    </location>
</feature>
<dbReference type="RefSeq" id="WP_226754552.1">
    <property type="nucleotide sequence ID" value="NZ_JAJATW010000013.1"/>
</dbReference>
<evidence type="ECO:0000259" key="3">
    <source>
        <dbReference type="PROSITE" id="PS50234"/>
    </source>
</evidence>
<proteinExistence type="predicted"/>
<sequence>MKRLKMKIVLLLAVLFSVWAPFSMADTQFRVIVDASGSMQTSDPDKLTSEAINLLSELAPEQTTTLGVWLFGEAPRVLLPESVVTADTRATLSRSINNYVTQDVKTDLEAILRLLLKTPDSESLSLEVDRHWILVTDGFVDISLDDNVNKASRQRILQELTDELKLRDIHLHTLSMTSYTDKALLKAMSLRTDATHTEVALPIELLDTLSLIASQVIPNDELPLDNNRFWVDDAVTSMTLMALHDVGIEPEWITPTGQQLALQESDKIKVARSEYFTLVTISDPEQGDWQVQNVDLNRTRITVSSSLGIRSAPVAEVVFENLPIDTSVSLLRNNQPVTEASQLSGVQVTQSLIRLNGERKDVVYNGVLDQVAGRFENTLEGIHTTGTYQLVTGISGKGFFRQSSQFFTVAPAIELSGKQSGDDFVVFSAQPTSDTLDLLRSEIHLHLTYNNGTKSTEVMPLTLQGHWEKIIPVTSGENVQVEAVLTGQTVSDKEKIFEYRAPKWRYQRQGAGLPQVYLDGNEQKMPAPSSALSVDNDVNPVQISPSFTLVSEEEAQSVESEKIADPSLSVKKAPLNAESTPSSHSIGYKVAGAFGVLVLLTVVFFVFRRRKQ</sequence>
<evidence type="ECO:0000256" key="2">
    <source>
        <dbReference type="SAM" id="SignalP"/>
    </source>
</evidence>
<dbReference type="Pfam" id="PF00092">
    <property type="entry name" value="VWA"/>
    <property type="match status" value="1"/>
</dbReference>
<comment type="caution">
    <text evidence="4">The sequence shown here is derived from an EMBL/GenBank/DDBJ whole genome shotgun (WGS) entry which is preliminary data.</text>
</comment>
<evidence type="ECO:0000313" key="5">
    <source>
        <dbReference type="Proteomes" id="UP001139095"/>
    </source>
</evidence>
<dbReference type="PROSITE" id="PS50234">
    <property type="entry name" value="VWFA"/>
    <property type="match status" value="1"/>
</dbReference>
<feature type="domain" description="VWFA" evidence="3">
    <location>
        <begin position="28"/>
        <end position="216"/>
    </location>
</feature>
<dbReference type="InterPro" id="IPR002035">
    <property type="entry name" value="VWF_A"/>
</dbReference>
<evidence type="ECO:0000313" key="4">
    <source>
        <dbReference type="EMBL" id="MCB5162199.1"/>
    </source>
</evidence>
<name>A0A9X1INQ1_9GAMM</name>
<dbReference type="CDD" id="cd12087">
    <property type="entry name" value="TM_EGFR-like"/>
    <property type="match status" value="1"/>
</dbReference>
<organism evidence="4 5">
    <name type="scientific">Marinomonas algarum</name>
    <dbReference type="NCBI Taxonomy" id="2883105"/>
    <lineage>
        <taxon>Bacteria</taxon>
        <taxon>Pseudomonadati</taxon>
        <taxon>Pseudomonadota</taxon>
        <taxon>Gammaproteobacteria</taxon>
        <taxon>Oceanospirillales</taxon>
        <taxon>Oceanospirillaceae</taxon>
        <taxon>Marinomonas</taxon>
    </lineage>
</organism>
<reference evidence="4" key="1">
    <citation type="submission" date="2021-10" db="EMBL/GenBank/DDBJ databases">
        <title>Marinomonas pontica sp. nov., isolated from the Black Sea.</title>
        <authorList>
            <person name="Zhao L.-H."/>
            <person name="Xue J.-H."/>
        </authorList>
    </citation>
    <scope>NUCLEOTIDE SEQUENCE</scope>
    <source>
        <strain evidence="4">E8</strain>
    </source>
</reference>
<dbReference type="EMBL" id="JAJATW010000013">
    <property type="protein sequence ID" value="MCB5162199.1"/>
    <property type="molecule type" value="Genomic_DNA"/>
</dbReference>
<keyword evidence="1" id="KW-0812">Transmembrane</keyword>
<keyword evidence="1" id="KW-0472">Membrane</keyword>
<keyword evidence="2" id="KW-0732">Signal</keyword>
<feature type="chain" id="PRO_5040937055" evidence="2">
    <location>
        <begin position="26"/>
        <end position="612"/>
    </location>
</feature>
<accession>A0A9X1INQ1</accession>
<dbReference type="Gene3D" id="3.40.50.410">
    <property type="entry name" value="von Willebrand factor, type A domain"/>
    <property type="match status" value="1"/>
</dbReference>
<keyword evidence="5" id="KW-1185">Reference proteome</keyword>
<keyword evidence="1" id="KW-1133">Transmembrane helix</keyword>
<gene>
    <name evidence="4" type="ORF">LG368_09825</name>
</gene>
<dbReference type="AlphaFoldDB" id="A0A9X1INQ1"/>
<protein>
    <submittedName>
        <fullName evidence="4">VWA domain-containing protein</fullName>
    </submittedName>
</protein>